<feature type="transmembrane region" description="Helical" evidence="8">
    <location>
        <begin position="116"/>
        <end position="137"/>
    </location>
</feature>
<dbReference type="PANTHER" id="PTHR42810:SF4">
    <property type="entry name" value="URIC ACID TRANSPORTER UACT"/>
    <property type="match status" value="1"/>
</dbReference>
<name>A0A1Y2T520_SYMTR</name>
<feature type="transmembrane region" description="Helical" evidence="8">
    <location>
        <begin position="86"/>
        <end position="109"/>
    </location>
</feature>
<comment type="subcellular location">
    <subcellularLocation>
        <location evidence="1">Cell membrane</location>
        <topology evidence="1">Multi-pass membrane protein</topology>
    </subcellularLocation>
</comment>
<evidence type="ECO:0000313" key="9">
    <source>
        <dbReference type="EMBL" id="OTA41550.1"/>
    </source>
</evidence>
<dbReference type="EMBL" id="LWLV01000376">
    <property type="protein sequence ID" value="OTA41550.1"/>
    <property type="molecule type" value="Genomic_DNA"/>
</dbReference>
<feature type="transmembrane region" description="Helical" evidence="8">
    <location>
        <begin position="39"/>
        <end position="56"/>
    </location>
</feature>
<dbReference type="GO" id="GO:0005886">
    <property type="term" value="C:plasma membrane"/>
    <property type="evidence" value="ECO:0007669"/>
    <property type="project" value="UniProtKB-SubCell"/>
</dbReference>
<organism evidence="9 10">
    <name type="scientific">Symbiobacterium thermophilum</name>
    <dbReference type="NCBI Taxonomy" id="2734"/>
    <lineage>
        <taxon>Bacteria</taxon>
        <taxon>Bacillati</taxon>
        <taxon>Bacillota</taxon>
        <taxon>Clostridia</taxon>
        <taxon>Eubacteriales</taxon>
        <taxon>Symbiobacteriaceae</taxon>
        <taxon>Symbiobacterium</taxon>
    </lineage>
</organism>
<feature type="transmembrane region" description="Helical" evidence="8">
    <location>
        <begin position="168"/>
        <end position="188"/>
    </location>
</feature>
<dbReference type="PANTHER" id="PTHR42810">
    <property type="entry name" value="PURINE PERMEASE C1399.01C-RELATED"/>
    <property type="match status" value="1"/>
</dbReference>
<evidence type="ECO:0000256" key="1">
    <source>
        <dbReference type="ARBA" id="ARBA00004651"/>
    </source>
</evidence>
<comment type="caution">
    <text evidence="9">The sequence shown here is derived from an EMBL/GenBank/DDBJ whole genome shotgun (WGS) entry which is preliminary data.</text>
</comment>
<feature type="transmembrane region" description="Helical" evidence="8">
    <location>
        <begin position="14"/>
        <end position="33"/>
    </location>
</feature>
<feature type="transmembrane region" description="Helical" evidence="8">
    <location>
        <begin position="208"/>
        <end position="226"/>
    </location>
</feature>
<protein>
    <submittedName>
        <fullName evidence="9">Uracil permease</fullName>
    </submittedName>
</protein>
<evidence type="ECO:0000256" key="7">
    <source>
        <dbReference type="ARBA" id="ARBA00023136"/>
    </source>
</evidence>
<feature type="transmembrane region" description="Helical" evidence="8">
    <location>
        <begin position="294"/>
        <end position="315"/>
    </location>
</feature>
<evidence type="ECO:0000256" key="2">
    <source>
        <dbReference type="ARBA" id="ARBA00008821"/>
    </source>
</evidence>
<keyword evidence="5 8" id="KW-0812">Transmembrane</keyword>
<comment type="similarity">
    <text evidence="2">Belongs to the nucleobase:cation symporter-2 (NCS2) (TC 2.A.40) family.</text>
</comment>
<dbReference type="NCBIfam" id="TIGR00801">
    <property type="entry name" value="ncs2"/>
    <property type="match status" value="1"/>
</dbReference>
<feature type="transmembrane region" description="Helical" evidence="8">
    <location>
        <begin position="143"/>
        <end position="161"/>
    </location>
</feature>
<keyword evidence="3" id="KW-0813">Transport</keyword>
<evidence type="ECO:0000313" key="10">
    <source>
        <dbReference type="Proteomes" id="UP000194267"/>
    </source>
</evidence>
<dbReference type="Pfam" id="PF00860">
    <property type="entry name" value="Xan_ur_permease"/>
    <property type="match status" value="1"/>
</dbReference>
<sequence length="410" mass="41847">MAGSTAALSPAKRILLGLQHVAAMFGATVLVPIQTGLNPSVALLTAGLGTLLFHLITKRKVPVFMGSSFAFIAAIQLVGQTEGLEYATGGIVVAGLVYLVLAGLIYVFGVDRVRSFFPPIVAGPMIMVIGLTLAPVAVNMASAHWPVALVTLLAVVLVAVYARGFLRLLPIMCGLLVGFAAAVAFGLVDWTSVAQAPWVALPPVMAPKFSLSAILAIAPLALVTMVEHIGDITTNGAVIGKDLIRDPGLHRTLIGDGLATSLAGLLGGPANTTYSENTGVLAVTRVYDPGILRIAAVVAIALSFVGKLGALLQAIPTPVMGGISIVLFGMITSIGIRQVVDARVDLTNGRNLVIAAVVLVLGIGGAALPLPGGLQLGGMALAALVGVVLNKLLPEQVVRETEPALTGGDD</sequence>
<dbReference type="InterPro" id="IPR006042">
    <property type="entry name" value="Xan_ur_permease"/>
</dbReference>
<evidence type="ECO:0000256" key="8">
    <source>
        <dbReference type="SAM" id="Phobius"/>
    </source>
</evidence>
<feature type="transmembrane region" description="Helical" evidence="8">
    <location>
        <begin position="321"/>
        <end position="340"/>
    </location>
</feature>
<dbReference type="Proteomes" id="UP000194267">
    <property type="component" value="Unassembled WGS sequence"/>
</dbReference>
<evidence type="ECO:0000256" key="3">
    <source>
        <dbReference type="ARBA" id="ARBA00022448"/>
    </source>
</evidence>
<dbReference type="PROSITE" id="PS01116">
    <property type="entry name" value="XANTH_URACIL_PERMASE"/>
    <property type="match status" value="1"/>
</dbReference>
<dbReference type="AlphaFoldDB" id="A0A1Y2T520"/>
<evidence type="ECO:0000256" key="5">
    <source>
        <dbReference type="ARBA" id="ARBA00022692"/>
    </source>
</evidence>
<proteinExistence type="inferred from homology"/>
<accession>A0A1Y2T520</accession>
<reference evidence="10" key="1">
    <citation type="submission" date="2016-04" db="EMBL/GenBank/DDBJ databases">
        <authorList>
            <person name="Antunes L.P."/>
            <person name="Martins L.F."/>
            <person name="Pereira R.V."/>
            <person name="Thomas A.M."/>
            <person name="Barbosa D."/>
            <person name="Nascimento L."/>
            <person name="Silva G.M."/>
            <person name="Condomitti G.W."/>
            <person name="Digiampietri L.A."/>
            <person name="Lombardi K.C."/>
            <person name="Ramos P.L."/>
            <person name="Quaggio R.B."/>
            <person name="Oliveira J.C."/>
            <person name="Pascon R.C."/>
            <person name="Cruz J.B."/>
            <person name="Silva A.M."/>
            <person name="Setubal J.C."/>
        </authorList>
    </citation>
    <scope>NUCLEOTIDE SEQUENCE [LARGE SCALE GENOMIC DNA]</scope>
</reference>
<keyword evidence="7 8" id="KW-0472">Membrane</keyword>
<evidence type="ECO:0000256" key="6">
    <source>
        <dbReference type="ARBA" id="ARBA00022989"/>
    </source>
</evidence>
<dbReference type="GO" id="GO:0042907">
    <property type="term" value="F:xanthine transmembrane transporter activity"/>
    <property type="evidence" value="ECO:0007669"/>
    <property type="project" value="TreeGrafter"/>
</dbReference>
<dbReference type="InterPro" id="IPR006043">
    <property type="entry name" value="NCS2"/>
</dbReference>
<keyword evidence="4" id="KW-1003">Cell membrane</keyword>
<gene>
    <name evidence="9" type="ORF">A6D92_05700</name>
</gene>
<feature type="transmembrane region" description="Helical" evidence="8">
    <location>
        <begin position="63"/>
        <end position="80"/>
    </location>
</feature>
<evidence type="ECO:0000256" key="4">
    <source>
        <dbReference type="ARBA" id="ARBA00022475"/>
    </source>
</evidence>
<feature type="transmembrane region" description="Helical" evidence="8">
    <location>
        <begin position="352"/>
        <end position="370"/>
    </location>
</feature>
<keyword evidence="6 8" id="KW-1133">Transmembrane helix</keyword>